<keyword evidence="3" id="KW-0012">Acyltransferase</keyword>
<keyword evidence="6" id="KW-1185">Reference proteome</keyword>
<dbReference type="PROSITE" id="PS51186">
    <property type="entry name" value="GNAT"/>
    <property type="match status" value="1"/>
</dbReference>
<dbReference type="EMBL" id="PDEA01000001">
    <property type="protein sequence ID" value="PEH90680.1"/>
    <property type="molecule type" value="Genomic_DNA"/>
</dbReference>
<evidence type="ECO:0000313" key="5">
    <source>
        <dbReference type="EMBL" id="PEH90680.1"/>
    </source>
</evidence>
<name>A0A2A7UZG4_COMTR</name>
<feature type="domain" description="N-acetyltransferase" evidence="4">
    <location>
        <begin position="4"/>
        <end position="159"/>
    </location>
</feature>
<accession>A0A2A7UZG4</accession>
<comment type="caution">
    <text evidence="5">The sequence shown here is derived from an EMBL/GenBank/DDBJ whole genome shotgun (WGS) entry which is preliminary data.</text>
</comment>
<dbReference type="Pfam" id="PF00583">
    <property type="entry name" value="Acetyltransf_1"/>
    <property type="match status" value="1"/>
</dbReference>
<dbReference type="FunFam" id="3.40.630.30:FF:000064">
    <property type="entry name" value="GNAT family acetyltransferase"/>
    <property type="match status" value="1"/>
</dbReference>
<comment type="similarity">
    <text evidence="1">Belongs to the acetyltransferase family.</text>
</comment>
<dbReference type="OrthoDB" id="5295305at2"/>
<dbReference type="InterPro" id="IPR000182">
    <property type="entry name" value="GNAT_dom"/>
</dbReference>
<evidence type="ECO:0000259" key="4">
    <source>
        <dbReference type="PROSITE" id="PS51186"/>
    </source>
</evidence>
<dbReference type="InterPro" id="IPR051016">
    <property type="entry name" value="Diverse_Substrate_AcTransf"/>
</dbReference>
<dbReference type="Proteomes" id="UP000220246">
    <property type="component" value="Unassembled WGS sequence"/>
</dbReference>
<evidence type="ECO:0000256" key="1">
    <source>
        <dbReference type="ARBA" id="ARBA00008694"/>
    </source>
</evidence>
<organism evidence="5 6">
    <name type="scientific">Comamonas terrigena</name>
    <dbReference type="NCBI Taxonomy" id="32013"/>
    <lineage>
        <taxon>Bacteria</taxon>
        <taxon>Pseudomonadati</taxon>
        <taxon>Pseudomonadota</taxon>
        <taxon>Betaproteobacteria</taxon>
        <taxon>Burkholderiales</taxon>
        <taxon>Comamonadaceae</taxon>
        <taxon>Comamonas</taxon>
    </lineage>
</organism>
<dbReference type="CDD" id="cd04301">
    <property type="entry name" value="NAT_SF"/>
    <property type="match status" value="1"/>
</dbReference>
<reference evidence="6" key="1">
    <citation type="submission" date="2017-09" db="EMBL/GenBank/DDBJ databases">
        <title>FDA dAtabase for Regulatory Grade micrObial Sequences (FDA-ARGOS): Supporting development and validation of Infectious Disease Dx tests.</title>
        <authorList>
            <person name="Minogue T."/>
            <person name="Wolcott M."/>
            <person name="Wasieloski L."/>
            <person name="Aguilar W."/>
            <person name="Moore D."/>
            <person name="Tallon L."/>
            <person name="Sadzewicz L."/>
            <person name="Ott S."/>
            <person name="Zhao X."/>
            <person name="Nagaraj S."/>
            <person name="Vavikolanu K."/>
            <person name="Aluvathingal J."/>
            <person name="Nadendla S."/>
            <person name="Sichtig H."/>
        </authorList>
    </citation>
    <scope>NUCLEOTIDE SEQUENCE [LARGE SCALE GENOMIC DNA]</scope>
    <source>
        <strain evidence="6">FDAARGOS_394</strain>
    </source>
</reference>
<dbReference type="Gene3D" id="3.40.630.30">
    <property type="match status" value="1"/>
</dbReference>
<evidence type="ECO:0000256" key="2">
    <source>
        <dbReference type="ARBA" id="ARBA00022679"/>
    </source>
</evidence>
<sequence length="166" mass="18607">MSQLNIRPATIADTDTILRFIRELAIYEKAEHEVQSTPAHIHRTLFAAQPTAHGLICELDGAPIGFAIYFFNYSTWQGQHGLYLEDLYVTPQQRGVGAGKALLQHLARIALDKDCGRFEWSVLDWNAPSIAFYDSLGAKPQSEWIRYRMTGEALQQLAHGPQAPAL</sequence>
<evidence type="ECO:0000313" key="6">
    <source>
        <dbReference type="Proteomes" id="UP000220246"/>
    </source>
</evidence>
<dbReference type="InterPro" id="IPR016181">
    <property type="entry name" value="Acyl_CoA_acyltransferase"/>
</dbReference>
<dbReference type="GO" id="GO:0008080">
    <property type="term" value="F:N-acetyltransferase activity"/>
    <property type="evidence" value="ECO:0007669"/>
    <property type="project" value="TreeGrafter"/>
</dbReference>
<protein>
    <submittedName>
        <fullName evidence="5">N-acetyltransferase</fullName>
    </submittedName>
</protein>
<proteinExistence type="inferred from homology"/>
<dbReference type="GeneID" id="80803035"/>
<dbReference type="SUPFAM" id="SSF55729">
    <property type="entry name" value="Acyl-CoA N-acyltransferases (Nat)"/>
    <property type="match status" value="1"/>
</dbReference>
<dbReference type="PANTHER" id="PTHR10545">
    <property type="entry name" value="DIAMINE N-ACETYLTRANSFERASE"/>
    <property type="match status" value="1"/>
</dbReference>
<gene>
    <name evidence="5" type="ORF">CRM82_20590</name>
</gene>
<dbReference type="STRING" id="1219032.GCA_001515545_02227"/>
<evidence type="ECO:0000256" key="3">
    <source>
        <dbReference type="ARBA" id="ARBA00023315"/>
    </source>
</evidence>
<dbReference type="AlphaFoldDB" id="A0A2A7UZG4"/>
<dbReference type="PANTHER" id="PTHR10545:SF29">
    <property type="entry name" value="GH14572P-RELATED"/>
    <property type="match status" value="1"/>
</dbReference>
<keyword evidence="2 5" id="KW-0808">Transferase</keyword>
<dbReference type="RefSeq" id="WP_066537732.1">
    <property type="nucleotide sequence ID" value="NZ_DALZQJ010000008.1"/>
</dbReference>